<evidence type="ECO:0000313" key="1">
    <source>
        <dbReference type="EMBL" id="UYO61818.1"/>
    </source>
</evidence>
<proteinExistence type="predicted"/>
<sequence length="135" mass="14032">MKDMKNNIKVSNALNIQAISTNTTTAGAIIDTKGFGDLTFVFQTGTITDGDYTLLIHEGNNSALSDAAAVADADLLGTEALASFTADTDDNKVSKIGYRGNKRYVRLSVVSTNVTTGGTVGATAIQGRPQFAPVA</sequence>
<evidence type="ECO:0000313" key="2">
    <source>
        <dbReference type="Proteomes" id="UP001163550"/>
    </source>
</evidence>
<reference evidence="1" key="1">
    <citation type="submission" date="2021-11" db="EMBL/GenBank/DDBJ databases">
        <title>Isoprene-degrading acetogen.</title>
        <authorList>
            <person name="Yang Y."/>
            <person name="Jin H."/>
            <person name="Yan J."/>
        </authorList>
    </citation>
    <scope>NUCLEOTIDE SEQUENCE</scope>
    <source>
        <strain evidence="1">Berkeley</strain>
    </source>
</reference>
<dbReference type="EMBL" id="CP087994">
    <property type="protein sequence ID" value="UYO61818.1"/>
    <property type="molecule type" value="Genomic_DNA"/>
</dbReference>
<name>A0ABY6HBJ1_9FIRM</name>
<gene>
    <name evidence="1" type="ORF">LNN31_13635</name>
</gene>
<accession>A0ABY6HBJ1</accession>
<keyword evidence="2" id="KW-1185">Reference proteome</keyword>
<protein>
    <submittedName>
        <fullName evidence="1">Uncharacterized protein</fullName>
    </submittedName>
</protein>
<dbReference type="Proteomes" id="UP001163550">
    <property type="component" value="Chromosome"/>
</dbReference>
<organism evidence="1 2">
    <name type="scientific">Acetobacterium wieringae</name>
    <dbReference type="NCBI Taxonomy" id="52694"/>
    <lineage>
        <taxon>Bacteria</taxon>
        <taxon>Bacillati</taxon>
        <taxon>Bacillota</taxon>
        <taxon>Clostridia</taxon>
        <taxon>Eubacteriales</taxon>
        <taxon>Eubacteriaceae</taxon>
        <taxon>Acetobacterium</taxon>
    </lineage>
</organism>
<dbReference type="RefSeq" id="WP_263992612.1">
    <property type="nucleotide sequence ID" value="NZ_CP087994.1"/>
</dbReference>